<name>A0A7S3L3T6_9STRA</name>
<keyword evidence="2 8" id="KW-0812">Transmembrane</keyword>
<protein>
    <recommendedName>
        <fullName evidence="12">Phosphodiesterase</fullName>
    </recommendedName>
</protein>
<keyword evidence="4 8" id="KW-1133">Transmembrane helix</keyword>
<dbReference type="GO" id="GO:0004016">
    <property type="term" value="F:adenylate cyclase activity"/>
    <property type="evidence" value="ECO:0007669"/>
    <property type="project" value="TreeGrafter"/>
</dbReference>
<dbReference type="InterPro" id="IPR001054">
    <property type="entry name" value="A/G_cyclase"/>
</dbReference>
<comment type="subcellular location">
    <subcellularLocation>
        <location evidence="1">Membrane</location>
    </subcellularLocation>
</comment>
<dbReference type="GO" id="GO:0035556">
    <property type="term" value="P:intracellular signal transduction"/>
    <property type="evidence" value="ECO:0007669"/>
    <property type="project" value="InterPro"/>
</dbReference>
<dbReference type="GO" id="GO:0004383">
    <property type="term" value="F:guanylate cyclase activity"/>
    <property type="evidence" value="ECO:0007669"/>
    <property type="project" value="TreeGrafter"/>
</dbReference>
<dbReference type="SMART" id="SM00471">
    <property type="entry name" value="HDc"/>
    <property type="match status" value="1"/>
</dbReference>
<evidence type="ECO:0000256" key="5">
    <source>
        <dbReference type="ARBA" id="ARBA00023136"/>
    </source>
</evidence>
<dbReference type="GO" id="GO:0004114">
    <property type="term" value="F:3',5'-cyclic-nucleotide phosphodiesterase activity"/>
    <property type="evidence" value="ECO:0007669"/>
    <property type="project" value="InterPro"/>
</dbReference>
<dbReference type="SMART" id="SM00044">
    <property type="entry name" value="CYCc"/>
    <property type="match status" value="1"/>
</dbReference>
<dbReference type="GO" id="GO:0005886">
    <property type="term" value="C:plasma membrane"/>
    <property type="evidence" value="ECO:0007669"/>
    <property type="project" value="TreeGrafter"/>
</dbReference>
<dbReference type="InterPro" id="IPR002073">
    <property type="entry name" value="PDEase_catalytic_dom"/>
</dbReference>
<evidence type="ECO:0000256" key="6">
    <source>
        <dbReference type="ARBA" id="ARBA00023239"/>
    </source>
</evidence>
<dbReference type="EMBL" id="HBIM01007738">
    <property type="protein sequence ID" value="CAE0408879.1"/>
    <property type="molecule type" value="Transcribed_RNA"/>
</dbReference>
<dbReference type="InterPro" id="IPR029787">
    <property type="entry name" value="Nucleotide_cyclase"/>
</dbReference>
<dbReference type="InterPro" id="IPR036971">
    <property type="entry name" value="PDEase_catalytic_dom_sf"/>
</dbReference>
<evidence type="ECO:0000259" key="10">
    <source>
        <dbReference type="PROSITE" id="PS51845"/>
    </source>
</evidence>
<evidence type="ECO:0000259" key="9">
    <source>
        <dbReference type="PROSITE" id="PS50125"/>
    </source>
</evidence>
<feature type="domain" description="Guanylate cyclase" evidence="9">
    <location>
        <begin position="586"/>
        <end position="720"/>
    </location>
</feature>
<evidence type="ECO:0000256" key="4">
    <source>
        <dbReference type="ARBA" id="ARBA00022989"/>
    </source>
</evidence>
<feature type="region of interest" description="Disordered" evidence="7">
    <location>
        <begin position="1"/>
        <end position="49"/>
    </location>
</feature>
<evidence type="ECO:0000256" key="7">
    <source>
        <dbReference type="SAM" id="MobiDB-lite"/>
    </source>
</evidence>
<keyword evidence="5 8" id="KW-0472">Membrane</keyword>
<dbReference type="Pfam" id="PF00211">
    <property type="entry name" value="Guanylate_cyc"/>
    <property type="match status" value="1"/>
</dbReference>
<organism evidence="11">
    <name type="scientific">Amphora coffeiformis</name>
    <dbReference type="NCBI Taxonomy" id="265554"/>
    <lineage>
        <taxon>Eukaryota</taxon>
        <taxon>Sar</taxon>
        <taxon>Stramenopiles</taxon>
        <taxon>Ochrophyta</taxon>
        <taxon>Bacillariophyta</taxon>
        <taxon>Bacillariophyceae</taxon>
        <taxon>Bacillariophycidae</taxon>
        <taxon>Thalassiophysales</taxon>
        <taxon>Catenulaceae</taxon>
        <taxon>Amphora</taxon>
    </lineage>
</organism>
<evidence type="ECO:0000256" key="1">
    <source>
        <dbReference type="ARBA" id="ARBA00004370"/>
    </source>
</evidence>
<evidence type="ECO:0008006" key="12">
    <source>
        <dbReference type="Google" id="ProtNLM"/>
    </source>
</evidence>
<feature type="compositionally biased region" description="Basic and acidic residues" evidence="7">
    <location>
        <begin position="773"/>
        <end position="789"/>
    </location>
</feature>
<dbReference type="InterPro" id="IPR003607">
    <property type="entry name" value="HD/PDEase_dom"/>
</dbReference>
<feature type="compositionally biased region" description="Polar residues" evidence="7">
    <location>
        <begin position="33"/>
        <end position="45"/>
    </location>
</feature>
<feature type="transmembrane region" description="Helical" evidence="8">
    <location>
        <begin position="478"/>
        <end position="501"/>
    </location>
</feature>
<dbReference type="SUPFAM" id="SSF55073">
    <property type="entry name" value="Nucleotide cyclase"/>
    <property type="match status" value="1"/>
</dbReference>
<dbReference type="Gene3D" id="3.30.70.1230">
    <property type="entry name" value="Nucleotide cyclase"/>
    <property type="match status" value="1"/>
</dbReference>
<dbReference type="PROSITE" id="PS50125">
    <property type="entry name" value="GUANYLATE_CYCLASE_2"/>
    <property type="match status" value="1"/>
</dbReference>
<feature type="compositionally biased region" description="Basic and acidic residues" evidence="7">
    <location>
        <begin position="1"/>
        <end position="13"/>
    </location>
</feature>
<proteinExistence type="predicted"/>
<evidence type="ECO:0000256" key="2">
    <source>
        <dbReference type="ARBA" id="ARBA00022692"/>
    </source>
</evidence>
<evidence type="ECO:0000256" key="3">
    <source>
        <dbReference type="ARBA" id="ARBA00022741"/>
    </source>
</evidence>
<dbReference type="Pfam" id="PF00233">
    <property type="entry name" value="PDEase_I"/>
    <property type="match status" value="1"/>
</dbReference>
<dbReference type="GO" id="GO:0007168">
    <property type="term" value="P:receptor guanylyl cyclase signaling pathway"/>
    <property type="evidence" value="ECO:0007669"/>
    <property type="project" value="TreeGrafter"/>
</dbReference>
<dbReference type="CDD" id="cd07302">
    <property type="entry name" value="CHD"/>
    <property type="match status" value="1"/>
</dbReference>
<dbReference type="PANTHER" id="PTHR11920">
    <property type="entry name" value="GUANYLYL CYCLASE"/>
    <property type="match status" value="1"/>
</dbReference>
<dbReference type="PROSITE" id="PS51845">
    <property type="entry name" value="PDEASE_I_2"/>
    <property type="match status" value="1"/>
</dbReference>
<sequence length="1199" mass="133377">MSPQEKKKTARFADEEDGHDLAEDCVEDRESSSVDGTNNTPGSSKNDVRSELQRLAGADNRNVRIWKTMVVLSISIAGALVSLGIHFYLKLQEEDEIKDSFDLFANTIEDVSKIQYKALFDSTQGLSNTITAEAIALNMTFPFVTLNNFEVYARDARIASKAELLSCSLVVEATDIPAFNQYAPPAAAAWILTSEQLMAYYDSEGHGSMDMTPSNGSGGDDMKNMAPKTQILPFVYDTTYNITTGEQAITPSSTDSEVLWQTSPLVGNGFLLMSNLLSIQAGLVPGMDSPFVTVQKTKQPTLFEPTVENALWVDAVLGVEVHRNAHAELHELVDDGSSHSDANMDHLQIHQPHGMLLVPIVDSFDTSQARHVGTVTALFSLDSFLINLLPQGVNGVFLVVKNTCGVDHTYRIDGNDATFIGVGDLSDPDYHDMKRLISFDEYYENLELQQNTMGACLYTYQISPSGTFADTFRSNLPIVFAFVVATIFVVMAFTFFIYDVFVSRRNAKVMTAAIRSTAIVSELFPSSVRDRIYAPVDAATGVGSSSAKLRRFMDKSGKFEDQNDEGDSDAIVLESKPIADLFPETTVMFCDIAGFTAWSSVREPSQVFTLLETVYRAFDRMAKHRHVFKVETVGDCYVAVAGCPNPMKNHAVVISRFALECIQTMDTLTKQLEVTLGPDTGDLAVRIGVHSGPVTAGVLRGERARFQLFGDTMNTAARMESTGERGRIQVSEETAQLLVAAGKKHWLLQRADIVHAKGKGALKTFWLVDEKQSSDTRSNDATSTEEHTNEASNSSAHSGAHMKESAGILGLDSKTERLINWNVDVMWRLLKKVVARRISHGQADLRVPRSEEEEMENHSGSVLSEVKEIISLPEYDANAHKNEPDPDTIHMSDVVKKELEDYVASIASMYRFNPFHSFEHASHVTMSVVKLLSRIVAPTDEVNEDNMASLMHDHTYGITSDPLTQFACVLSALIHDADHPGVPNAQLVAEQNHLAQFYNNQSVAEQNSVDLAWNLLMDGSFDNLRGAIYGTKPEMKRFRQLVVNSVMATDIVDKELKSLRNARWETAFSEAAAKEDNKRDAINRKATIVIEHLIQASDVAHTMQHWHIYRKWNERFFHECYAAYKSGRAKSNPADSWYQGELGFFDFYIIPLAKKLKECGVFGVSSDEYLNYAQKNRQEWEMRGKEIVASMIEEVTRDE</sequence>
<dbReference type="SUPFAM" id="SSF109604">
    <property type="entry name" value="HD-domain/PDEase-like"/>
    <property type="match status" value="1"/>
</dbReference>
<dbReference type="AlphaFoldDB" id="A0A7S3L3T6"/>
<dbReference type="PANTHER" id="PTHR11920:SF335">
    <property type="entry name" value="GUANYLATE CYCLASE"/>
    <property type="match status" value="1"/>
</dbReference>
<feature type="region of interest" description="Disordered" evidence="7">
    <location>
        <begin position="773"/>
        <end position="801"/>
    </location>
</feature>
<accession>A0A7S3L3T6</accession>
<feature type="transmembrane region" description="Helical" evidence="8">
    <location>
        <begin position="69"/>
        <end position="89"/>
    </location>
</feature>
<gene>
    <name evidence="11" type="ORF">ACOF00016_LOCUS6585</name>
</gene>
<feature type="compositionally biased region" description="Acidic residues" evidence="7">
    <location>
        <begin position="14"/>
        <end position="27"/>
    </location>
</feature>
<evidence type="ECO:0000313" key="11">
    <source>
        <dbReference type="EMBL" id="CAE0408879.1"/>
    </source>
</evidence>
<keyword evidence="6" id="KW-0456">Lyase</keyword>
<keyword evidence="3" id="KW-0547">Nucleotide-binding</keyword>
<feature type="domain" description="PDEase" evidence="10">
    <location>
        <begin position="833"/>
        <end position="1051"/>
    </location>
</feature>
<dbReference type="Gene3D" id="1.10.1300.10">
    <property type="entry name" value="3'5'-cyclic nucleotide phosphodiesterase, catalytic domain"/>
    <property type="match status" value="1"/>
</dbReference>
<dbReference type="InterPro" id="IPR050401">
    <property type="entry name" value="Cyclic_nucleotide_synthase"/>
</dbReference>
<evidence type="ECO:0000256" key="8">
    <source>
        <dbReference type="SAM" id="Phobius"/>
    </source>
</evidence>
<dbReference type="GO" id="GO:0001653">
    <property type="term" value="F:peptide receptor activity"/>
    <property type="evidence" value="ECO:0007669"/>
    <property type="project" value="TreeGrafter"/>
</dbReference>
<reference evidence="11" key="1">
    <citation type="submission" date="2021-01" db="EMBL/GenBank/DDBJ databases">
        <authorList>
            <person name="Corre E."/>
            <person name="Pelletier E."/>
            <person name="Niang G."/>
            <person name="Scheremetjew M."/>
            <person name="Finn R."/>
            <person name="Kale V."/>
            <person name="Holt S."/>
            <person name="Cochrane G."/>
            <person name="Meng A."/>
            <person name="Brown T."/>
            <person name="Cohen L."/>
        </authorList>
    </citation>
    <scope>NUCLEOTIDE SEQUENCE</scope>
    <source>
        <strain evidence="11">CCMP127</strain>
    </source>
</reference>
<dbReference type="GO" id="GO:0000166">
    <property type="term" value="F:nucleotide binding"/>
    <property type="evidence" value="ECO:0007669"/>
    <property type="project" value="UniProtKB-KW"/>
</dbReference>